<accession>A0A9Q0L604</accession>
<dbReference type="InterPro" id="IPR006566">
    <property type="entry name" value="FBD"/>
</dbReference>
<feature type="domain" description="FBD" evidence="1">
    <location>
        <begin position="265"/>
        <end position="303"/>
    </location>
</feature>
<proteinExistence type="predicted"/>
<dbReference type="InterPro" id="IPR036047">
    <property type="entry name" value="F-box-like_dom_sf"/>
</dbReference>
<dbReference type="OrthoDB" id="1939276at2759"/>
<dbReference type="PANTHER" id="PTHR31900">
    <property type="entry name" value="F-BOX/RNI SUPERFAMILY PROTEIN-RELATED"/>
    <property type="match status" value="1"/>
</dbReference>
<organism evidence="2 3">
    <name type="scientific">Protea cynaroides</name>
    <dbReference type="NCBI Taxonomy" id="273540"/>
    <lineage>
        <taxon>Eukaryota</taxon>
        <taxon>Viridiplantae</taxon>
        <taxon>Streptophyta</taxon>
        <taxon>Embryophyta</taxon>
        <taxon>Tracheophyta</taxon>
        <taxon>Spermatophyta</taxon>
        <taxon>Magnoliopsida</taxon>
        <taxon>Proteales</taxon>
        <taxon>Proteaceae</taxon>
        <taxon>Protea</taxon>
    </lineage>
</organism>
<protein>
    <recommendedName>
        <fullName evidence="1">FBD domain-containing protein</fullName>
    </recommendedName>
</protein>
<reference evidence="2" key="1">
    <citation type="journal article" date="2023" name="Plant J.">
        <title>The genome of the king protea, Protea cynaroides.</title>
        <authorList>
            <person name="Chang J."/>
            <person name="Duong T.A."/>
            <person name="Schoeman C."/>
            <person name="Ma X."/>
            <person name="Roodt D."/>
            <person name="Barker N."/>
            <person name="Li Z."/>
            <person name="Van de Peer Y."/>
            <person name="Mizrachi E."/>
        </authorList>
    </citation>
    <scope>NUCLEOTIDE SEQUENCE</scope>
    <source>
        <tissue evidence="2">Young leaves</tissue>
    </source>
</reference>
<dbReference type="InterPro" id="IPR050232">
    <property type="entry name" value="FBL13/AtMIF1-like"/>
</dbReference>
<evidence type="ECO:0000313" key="2">
    <source>
        <dbReference type="EMBL" id="KAJ4982314.1"/>
    </source>
</evidence>
<evidence type="ECO:0000313" key="3">
    <source>
        <dbReference type="Proteomes" id="UP001141806"/>
    </source>
</evidence>
<gene>
    <name evidence="2" type="ORF">NE237_033151</name>
</gene>
<dbReference type="Pfam" id="PF08387">
    <property type="entry name" value="FBD"/>
    <property type="match status" value="1"/>
</dbReference>
<comment type="caution">
    <text evidence="2">The sequence shown here is derived from an EMBL/GenBank/DDBJ whole genome shotgun (WGS) entry which is preliminary data.</text>
</comment>
<dbReference type="EMBL" id="JAMYWD010000001">
    <property type="protein sequence ID" value="KAJ4982314.1"/>
    <property type="molecule type" value="Genomic_DNA"/>
</dbReference>
<dbReference type="Proteomes" id="UP001141806">
    <property type="component" value="Unassembled WGS sequence"/>
</dbReference>
<dbReference type="PANTHER" id="PTHR31900:SF27">
    <property type="entry name" value="FBD DOMAIN-CONTAINING PROTEIN"/>
    <property type="match status" value="1"/>
</dbReference>
<sequence length="340" mass="40179">MEGGVDRISNLPDDILVKIMSPLSAKTILSRFCLKYTYDGEHCLHISQWINFVFRRGVQELELDFINSHCYYEMPIGFFNYEGMTIFKLSLCLLKRSNSFKIYSMLKSLHLNAMKLTSDLLNEVIKIAFFWKIFILRNVISLSIQDCKILERGLITNTPRLQFFEYFGRLIPFYMEMMPFVQHVELDFEHELVLVNASEELDKRLYLPITLIFLKHLTIKADLHRELPSIEFLLKISPNLETLSIEMVTCFSQNYWETKRLEFGCFAHNFKTMKINDFNRWKNKLQFIQYVLKNALVLEKLIINITRKGVSDEYHSTLLVTAQEIRDYPRASLHAKVLIQ</sequence>
<keyword evidence="3" id="KW-1185">Reference proteome</keyword>
<evidence type="ECO:0000259" key="1">
    <source>
        <dbReference type="Pfam" id="PF08387"/>
    </source>
</evidence>
<dbReference type="AlphaFoldDB" id="A0A9Q0L604"/>
<name>A0A9Q0L604_9MAGN</name>
<dbReference type="SUPFAM" id="SSF81383">
    <property type="entry name" value="F-box domain"/>
    <property type="match status" value="1"/>
</dbReference>